<protein>
    <submittedName>
        <fullName evidence="4">Putative tryptophan dimethylallyltransferase</fullName>
    </submittedName>
</protein>
<dbReference type="InterPro" id="IPR017795">
    <property type="entry name" value="ABBA_NscD-like"/>
</dbReference>
<evidence type="ECO:0000256" key="1">
    <source>
        <dbReference type="ARBA" id="ARBA00010209"/>
    </source>
</evidence>
<dbReference type="PIRSF" id="PIRSF000509">
    <property type="entry name" value="Trp_DMAT"/>
    <property type="match status" value="1"/>
</dbReference>
<dbReference type="SFLD" id="SFLDS00036">
    <property type="entry name" value="Aromatic_Prenyltransferase"/>
    <property type="match status" value="1"/>
</dbReference>
<name>A0A5N5WW72_9EURO</name>
<organism evidence="4 5">
    <name type="scientific">Aspergillus leporis</name>
    <dbReference type="NCBI Taxonomy" id="41062"/>
    <lineage>
        <taxon>Eukaryota</taxon>
        <taxon>Fungi</taxon>
        <taxon>Dikarya</taxon>
        <taxon>Ascomycota</taxon>
        <taxon>Pezizomycotina</taxon>
        <taxon>Eurotiomycetes</taxon>
        <taxon>Eurotiomycetidae</taxon>
        <taxon>Eurotiales</taxon>
        <taxon>Aspergillaceae</taxon>
        <taxon>Aspergillus</taxon>
        <taxon>Aspergillus subgen. Circumdati</taxon>
    </lineage>
</organism>
<proteinExistence type="inferred from homology"/>
<gene>
    <name evidence="4" type="ORF">BDV29DRAFT_158211</name>
</gene>
<dbReference type="PANTHER" id="PTHR40627">
    <property type="entry name" value="INDOLE PRENYLTRANSFERASE TDIB-RELATED"/>
    <property type="match status" value="1"/>
</dbReference>
<dbReference type="PANTHER" id="PTHR40627:SF3">
    <property type="entry name" value="PRENYLTRANSFERASE ASQH2-RELATED"/>
    <property type="match status" value="1"/>
</dbReference>
<feature type="binding site" evidence="3">
    <location>
        <position position="412"/>
    </location>
    <ligand>
        <name>dimethylallyl diphosphate</name>
        <dbReference type="ChEBI" id="CHEBI:57623"/>
    </ligand>
</feature>
<evidence type="ECO:0000256" key="3">
    <source>
        <dbReference type="PIRSR" id="PIRSR000509-1"/>
    </source>
</evidence>
<dbReference type="InterPro" id="IPR033964">
    <property type="entry name" value="ABBA"/>
</dbReference>
<feature type="binding site" evidence="3">
    <location>
        <position position="86"/>
    </location>
    <ligand>
        <name>L-tryptophan</name>
        <dbReference type="ChEBI" id="CHEBI:57912"/>
    </ligand>
</feature>
<feature type="binding site" evidence="3">
    <location>
        <position position="408"/>
    </location>
    <ligand>
        <name>dimethylallyl diphosphate</name>
        <dbReference type="ChEBI" id="CHEBI:57623"/>
    </ligand>
</feature>
<feature type="binding site" evidence="3">
    <location>
        <position position="258"/>
    </location>
    <ligand>
        <name>dimethylallyl diphosphate</name>
        <dbReference type="ChEBI" id="CHEBI:57623"/>
    </ligand>
</feature>
<dbReference type="AlphaFoldDB" id="A0A5N5WW72"/>
<feature type="binding site" evidence="3">
    <location>
        <position position="101"/>
    </location>
    <ligand>
        <name>dimethylallyl diphosphate</name>
        <dbReference type="ChEBI" id="CHEBI:57623"/>
    </ligand>
</feature>
<dbReference type="GO" id="GO:0016765">
    <property type="term" value="F:transferase activity, transferring alkyl or aryl (other than methyl) groups"/>
    <property type="evidence" value="ECO:0007669"/>
    <property type="project" value="InterPro"/>
</dbReference>
<dbReference type="OrthoDB" id="5392033at2759"/>
<dbReference type="EMBL" id="ML732239">
    <property type="protein sequence ID" value="KAB8072798.1"/>
    <property type="molecule type" value="Genomic_DNA"/>
</dbReference>
<accession>A0A5N5WW72</accession>
<sequence length="427" mass="48838">MALSPCSPNFAPFESVTETLIFTNESHKQWWHKTGPFLAKLMISSNYKAEWQPKYLEFYAKVVAPFLGPYPQQVRSTITRSGLPVEFSVNYQQYGKQPTVRMAFEPLSEASGTEVATYDRLTAKVFLSILSKLDLKGFNPLLWDSVSQGIHINEAEKAFLQENKFDDTYVRTQTLFGFDFVGEGDISVKAYAFPGLKCKASKQSSREILAHTVMNLQKQVHCIEVFSMIDEYLHESGSYGRLSFLSWDCIEPSKCRVKIYMSSSSMTRAKLEEIWSLGSRLQSSSVSKGLQYLLRLFDCINIKEGELEIKVEHDDRSDTHKVTPLMWNYEMRSGDPLPQTKIYLPVHGENDLRIVNGVAQFMKEIGMADIGESYLEAVQSYFPGYDLEQTERLTSWVSFAYTEKMGVYLSIYYHSSTDNPWAAEEKQ</sequence>
<dbReference type="GO" id="GO:0009820">
    <property type="term" value="P:alkaloid metabolic process"/>
    <property type="evidence" value="ECO:0007669"/>
    <property type="project" value="InterPro"/>
</dbReference>
<feature type="binding site" evidence="3">
    <location>
        <position position="260"/>
    </location>
    <ligand>
        <name>dimethylallyl diphosphate</name>
        <dbReference type="ChEBI" id="CHEBI:57623"/>
    </ligand>
</feature>
<feature type="binding site" evidence="3">
    <location>
        <position position="343"/>
    </location>
    <ligand>
        <name>dimethylallyl diphosphate</name>
        <dbReference type="ChEBI" id="CHEBI:57623"/>
    </ligand>
</feature>
<evidence type="ECO:0000313" key="4">
    <source>
        <dbReference type="EMBL" id="KAB8072798.1"/>
    </source>
</evidence>
<comment type="similarity">
    <text evidence="1">Belongs to the tryptophan dimethylallyltransferase family.</text>
</comment>
<evidence type="ECO:0000256" key="2">
    <source>
        <dbReference type="ARBA" id="ARBA00022679"/>
    </source>
</evidence>
<reference evidence="4 5" key="1">
    <citation type="submission" date="2019-04" db="EMBL/GenBank/DDBJ databases">
        <title>Friends and foes A comparative genomics study of 23 Aspergillus species from section Flavi.</title>
        <authorList>
            <consortium name="DOE Joint Genome Institute"/>
            <person name="Kjaerbolling I."/>
            <person name="Vesth T."/>
            <person name="Frisvad J.C."/>
            <person name="Nybo J.L."/>
            <person name="Theobald S."/>
            <person name="Kildgaard S."/>
            <person name="Isbrandt T."/>
            <person name="Kuo A."/>
            <person name="Sato A."/>
            <person name="Lyhne E.K."/>
            <person name="Kogle M.E."/>
            <person name="Wiebenga A."/>
            <person name="Kun R.S."/>
            <person name="Lubbers R.J."/>
            <person name="Makela M.R."/>
            <person name="Barry K."/>
            <person name="Chovatia M."/>
            <person name="Clum A."/>
            <person name="Daum C."/>
            <person name="Haridas S."/>
            <person name="He G."/>
            <person name="LaButti K."/>
            <person name="Lipzen A."/>
            <person name="Mondo S."/>
            <person name="Riley R."/>
            <person name="Salamov A."/>
            <person name="Simmons B.A."/>
            <person name="Magnuson J.K."/>
            <person name="Henrissat B."/>
            <person name="Mortensen U.H."/>
            <person name="Larsen T.O."/>
            <person name="Devries R.P."/>
            <person name="Grigoriev I.V."/>
            <person name="Machida M."/>
            <person name="Baker S.E."/>
            <person name="Andersen M.R."/>
        </authorList>
    </citation>
    <scope>NUCLEOTIDE SEQUENCE [LARGE SCALE GENOMIC DNA]</scope>
    <source>
        <strain evidence="4 5">CBS 151.66</strain>
    </source>
</reference>
<feature type="binding site" evidence="3">
    <location>
        <position position="191"/>
    </location>
    <ligand>
        <name>L-tryptophan</name>
        <dbReference type="ChEBI" id="CHEBI:57912"/>
    </ligand>
</feature>
<feature type="binding site" evidence="3">
    <location>
        <position position="256"/>
    </location>
    <ligand>
        <name>dimethylallyl diphosphate</name>
        <dbReference type="ChEBI" id="CHEBI:57623"/>
    </ligand>
</feature>
<dbReference type="NCBIfam" id="TIGR03429">
    <property type="entry name" value="arom_pren_DMATS"/>
    <property type="match status" value="1"/>
</dbReference>
<keyword evidence="2 4" id="KW-0808">Transferase</keyword>
<keyword evidence="5" id="KW-1185">Reference proteome</keyword>
<dbReference type="Proteomes" id="UP000326565">
    <property type="component" value="Unassembled WGS sequence"/>
</dbReference>
<dbReference type="CDD" id="cd13929">
    <property type="entry name" value="PT-DMATS_CymD"/>
    <property type="match status" value="1"/>
</dbReference>
<dbReference type="InterPro" id="IPR012148">
    <property type="entry name" value="ABBA_DMATS-like"/>
</dbReference>
<dbReference type="Pfam" id="PF11991">
    <property type="entry name" value="Trp_DMAT"/>
    <property type="match status" value="1"/>
</dbReference>
<feature type="binding site" evidence="3">
    <location>
        <position position="189"/>
    </location>
    <ligand>
        <name>dimethylallyl diphosphate</name>
        <dbReference type="ChEBI" id="CHEBI:57623"/>
    </ligand>
</feature>
<evidence type="ECO:0000313" key="5">
    <source>
        <dbReference type="Proteomes" id="UP000326565"/>
    </source>
</evidence>
<dbReference type="SFLD" id="SFLDG01162">
    <property type="entry name" value="I"/>
    <property type="match status" value="1"/>
</dbReference>